<dbReference type="Pfam" id="PF05699">
    <property type="entry name" value="Dimer_Tnp_hAT"/>
    <property type="match status" value="1"/>
</dbReference>
<dbReference type="GO" id="GO:0046983">
    <property type="term" value="F:protein dimerization activity"/>
    <property type="evidence" value="ECO:0007669"/>
    <property type="project" value="InterPro"/>
</dbReference>
<reference evidence="3" key="1">
    <citation type="submission" date="2021-01" db="EMBL/GenBank/DDBJ databases">
        <authorList>
            <person name="Kaushik A."/>
        </authorList>
    </citation>
    <scope>NUCLEOTIDE SEQUENCE</scope>
    <source>
        <strain evidence="3">AG1-1C</strain>
    </source>
</reference>
<proteinExistence type="predicted"/>
<name>A0A8H3GEC0_9AGAM</name>
<evidence type="ECO:0000313" key="4">
    <source>
        <dbReference type="Proteomes" id="UP000663846"/>
    </source>
</evidence>
<protein>
    <recommendedName>
        <fullName evidence="2">HAT C-terminal dimerisation domain-containing protein</fullName>
    </recommendedName>
</protein>
<feature type="compositionally biased region" description="Polar residues" evidence="1">
    <location>
        <begin position="83"/>
        <end position="92"/>
    </location>
</feature>
<evidence type="ECO:0000259" key="2">
    <source>
        <dbReference type="Pfam" id="PF05699"/>
    </source>
</evidence>
<gene>
    <name evidence="3" type="ORF">RDB_LOCUS137057</name>
</gene>
<comment type="caution">
    <text evidence="3">The sequence shown here is derived from an EMBL/GenBank/DDBJ whole genome shotgun (WGS) entry which is preliminary data.</text>
</comment>
<evidence type="ECO:0000313" key="3">
    <source>
        <dbReference type="EMBL" id="CAE6445374.1"/>
    </source>
</evidence>
<dbReference type="AlphaFoldDB" id="A0A8H3GEC0"/>
<feature type="domain" description="HAT C-terminal dimerisation" evidence="2">
    <location>
        <begin position="108"/>
        <end position="165"/>
    </location>
</feature>
<sequence>MRDDLDYQLRPVALVAAQAALQVLDKYLKRMEESDIYWIAIVLCPWYKLHWLVEQGYSPSRIGHIRRALYDLYGKYQKTHSTNLPATSTATNPVAPAPSPPVDKTEVERVGLLEYWMQETRKDDALSAMALYILGGPSSSVDAERAFSGGRMAVNYRQHRMSIATFRVKMAVGSWFDTPLLRDVNCEMRVVSS</sequence>
<organism evidence="3 4">
    <name type="scientific">Rhizoctonia solani</name>
    <dbReference type="NCBI Taxonomy" id="456999"/>
    <lineage>
        <taxon>Eukaryota</taxon>
        <taxon>Fungi</taxon>
        <taxon>Dikarya</taxon>
        <taxon>Basidiomycota</taxon>
        <taxon>Agaricomycotina</taxon>
        <taxon>Agaricomycetes</taxon>
        <taxon>Cantharellales</taxon>
        <taxon>Ceratobasidiaceae</taxon>
        <taxon>Rhizoctonia</taxon>
    </lineage>
</organism>
<dbReference type="InterPro" id="IPR008906">
    <property type="entry name" value="HATC_C_dom"/>
</dbReference>
<dbReference type="InterPro" id="IPR012337">
    <property type="entry name" value="RNaseH-like_sf"/>
</dbReference>
<accession>A0A8H3GEC0</accession>
<feature type="region of interest" description="Disordered" evidence="1">
    <location>
        <begin position="83"/>
        <end position="103"/>
    </location>
</feature>
<dbReference type="SUPFAM" id="SSF53098">
    <property type="entry name" value="Ribonuclease H-like"/>
    <property type="match status" value="1"/>
</dbReference>
<dbReference type="EMBL" id="CAJMWS010000459">
    <property type="protein sequence ID" value="CAE6445374.1"/>
    <property type="molecule type" value="Genomic_DNA"/>
</dbReference>
<evidence type="ECO:0000256" key="1">
    <source>
        <dbReference type="SAM" id="MobiDB-lite"/>
    </source>
</evidence>
<dbReference type="Proteomes" id="UP000663846">
    <property type="component" value="Unassembled WGS sequence"/>
</dbReference>